<dbReference type="PANTHER" id="PTHR11269:SF16">
    <property type="entry name" value="PERIOD CIRCADIAN PROTEIN"/>
    <property type="match status" value="1"/>
</dbReference>
<proteinExistence type="predicted"/>
<dbReference type="GO" id="GO:0000976">
    <property type="term" value="F:transcription cis-regulatory region binding"/>
    <property type="evidence" value="ECO:0007669"/>
    <property type="project" value="TreeGrafter"/>
</dbReference>
<dbReference type="OMA" id="APIAHQK"/>
<dbReference type="EMBL" id="UYRX01000314">
    <property type="protein sequence ID" value="VDK79925.1"/>
    <property type="molecule type" value="Genomic_DNA"/>
</dbReference>
<accession>A0A3P6TGC1</accession>
<dbReference type="Gene3D" id="3.30.450.20">
    <property type="entry name" value="PAS domain"/>
    <property type="match status" value="1"/>
</dbReference>
<feature type="region of interest" description="Disordered" evidence="3">
    <location>
        <begin position="513"/>
        <end position="542"/>
    </location>
</feature>
<dbReference type="GO" id="GO:0001222">
    <property type="term" value="F:transcription corepressor binding"/>
    <property type="evidence" value="ECO:0007669"/>
    <property type="project" value="TreeGrafter"/>
</dbReference>
<dbReference type="PANTHER" id="PTHR11269">
    <property type="entry name" value="PERIOD CIRCADIAN PROTEIN"/>
    <property type="match status" value="1"/>
</dbReference>
<dbReference type="SUPFAM" id="SSF55785">
    <property type="entry name" value="PYP-like sensor domain (PAS domain)"/>
    <property type="match status" value="1"/>
</dbReference>
<feature type="domain" description="PAS" evidence="4">
    <location>
        <begin position="243"/>
        <end position="307"/>
    </location>
</feature>
<evidence type="ECO:0000256" key="2">
    <source>
        <dbReference type="ARBA" id="ARBA00023242"/>
    </source>
</evidence>
<organism evidence="5 6">
    <name type="scientific">Litomosoides sigmodontis</name>
    <name type="common">Filarial nematode worm</name>
    <dbReference type="NCBI Taxonomy" id="42156"/>
    <lineage>
        <taxon>Eukaryota</taxon>
        <taxon>Metazoa</taxon>
        <taxon>Ecdysozoa</taxon>
        <taxon>Nematoda</taxon>
        <taxon>Chromadorea</taxon>
        <taxon>Rhabditida</taxon>
        <taxon>Spirurina</taxon>
        <taxon>Spiruromorpha</taxon>
        <taxon>Filarioidea</taxon>
        <taxon>Onchocercidae</taxon>
        <taxon>Litomosoides</taxon>
    </lineage>
</organism>
<dbReference type="GO" id="GO:0005634">
    <property type="term" value="C:nucleus"/>
    <property type="evidence" value="ECO:0007669"/>
    <property type="project" value="UniProtKB-SubCell"/>
</dbReference>
<dbReference type="AlphaFoldDB" id="A0A3P6TGC1"/>
<dbReference type="InterPro" id="IPR035965">
    <property type="entry name" value="PAS-like_dom_sf"/>
</dbReference>
<dbReference type="Pfam" id="PF14598">
    <property type="entry name" value="PAS_11"/>
    <property type="match status" value="1"/>
</dbReference>
<protein>
    <recommendedName>
        <fullName evidence="4">PAS domain-containing protein</fullName>
    </recommendedName>
</protein>
<dbReference type="InterPro" id="IPR000014">
    <property type="entry name" value="PAS"/>
</dbReference>
<dbReference type="GO" id="GO:0043153">
    <property type="term" value="P:entrainment of circadian clock by photoperiod"/>
    <property type="evidence" value="ECO:0007669"/>
    <property type="project" value="TreeGrafter"/>
</dbReference>
<dbReference type="GO" id="GO:0000122">
    <property type="term" value="P:negative regulation of transcription by RNA polymerase II"/>
    <property type="evidence" value="ECO:0007669"/>
    <property type="project" value="TreeGrafter"/>
</dbReference>
<dbReference type="SMART" id="SM00091">
    <property type="entry name" value="PAS"/>
    <property type="match status" value="1"/>
</dbReference>
<dbReference type="OrthoDB" id="7788983at2759"/>
<reference evidence="5 6" key="1">
    <citation type="submission" date="2018-08" db="EMBL/GenBank/DDBJ databases">
        <authorList>
            <person name="Laetsch R D."/>
            <person name="Stevens L."/>
            <person name="Kumar S."/>
            <person name="Blaxter L. M."/>
        </authorList>
    </citation>
    <scope>NUCLEOTIDE SEQUENCE [LARGE SCALE GENOMIC DNA]</scope>
</reference>
<name>A0A3P6TGC1_LITSI</name>
<gene>
    <name evidence="5" type="ORF">NLS_LOCUS4716</name>
</gene>
<evidence type="ECO:0000256" key="3">
    <source>
        <dbReference type="SAM" id="MobiDB-lite"/>
    </source>
</evidence>
<evidence type="ECO:0000313" key="6">
    <source>
        <dbReference type="Proteomes" id="UP000277928"/>
    </source>
</evidence>
<sequence>MYIKETSQLSSGVICIIFLRSNAVHYLRQIKRLIAERIPPVNPEKKLGTIDVLDKAVELVSFAFRFRFRLHVIRNVSVCAIQNRFCKITFKLRTTPVYGEVTNPGLSPPHSWPDSPLDSITHISDDTWTPNVDFARRHIFSANISLPDGRITDFQKVTSKEINSIDGLCCGASFLDLVALYGRQALLAGAYNDSVEKKKILTRLVGSSEAFELLCEYKRSGHGGAISTHIHVLELESAFGPSKTLSTFVFSTRHTSSCSLTYFDPSAANYIGYLPGEVINQSILFLLHPYDMAQIKQIHATLSIQRNEIVRQRRLRWIAFNGSIIHTNSEWFAFWNPWTHKVDNVIGRHTLNEQPIGNADVLAEPCAPRIITTLDELTVRNIESEITAILNKEPRVLIRDERYKAAPIAHQKNSNSIELKSSGAHLGTYIDNLIETFVVNAGSSGNKYLAPTADACRSPVNPTDLSSVNCCNAIPLTYNQINCLENVHRLLKSQQRTGDIAAASITIEATPENISSSKLAPSEDSKSPLPVPEQEDDNRVPTHTAAASAMPLTRELLQQHTRKWEQEYRDTWKKRLGLKRSIQQTEFVVPVSSKIFRESSQRSAVTQSASATLPSPRSDCWSLMNKDDYYRSLGPNPPPPPGKNFQITSVPLPPPLPIEERRSAFVPLPGIAPSPFPSTPKLPRDISQQPINLSLSGNIQQTHSAIGITTVTSATIERHFSAQQQQPQQQYRSVIKTALTAAPHQQGQYLESNKLALSSAKSTHRYLSTGNLMETGPERCPTADYNNSVPEEAGETCAARLINMAQRAQQQLEQKRYHSPLATSPVKEATDALMLLQETTSF</sequence>
<dbReference type="Proteomes" id="UP000277928">
    <property type="component" value="Unassembled WGS sequence"/>
</dbReference>
<dbReference type="GO" id="GO:0032922">
    <property type="term" value="P:circadian regulation of gene expression"/>
    <property type="evidence" value="ECO:0007669"/>
    <property type="project" value="TreeGrafter"/>
</dbReference>
<dbReference type="InterPro" id="IPR050760">
    <property type="entry name" value="Period_circadian_regulator"/>
</dbReference>
<dbReference type="PROSITE" id="PS50112">
    <property type="entry name" value="PAS"/>
    <property type="match status" value="1"/>
</dbReference>
<evidence type="ECO:0000313" key="5">
    <source>
        <dbReference type="EMBL" id="VDK79925.1"/>
    </source>
</evidence>
<evidence type="ECO:0000259" key="4">
    <source>
        <dbReference type="PROSITE" id="PS50112"/>
    </source>
</evidence>
<dbReference type="GO" id="GO:0005737">
    <property type="term" value="C:cytoplasm"/>
    <property type="evidence" value="ECO:0007669"/>
    <property type="project" value="TreeGrafter"/>
</dbReference>
<dbReference type="STRING" id="42156.A0A3P6TGC1"/>
<evidence type="ECO:0000256" key="1">
    <source>
        <dbReference type="ARBA" id="ARBA00004123"/>
    </source>
</evidence>
<comment type="subcellular location">
    <subcellularLocation>
        <location evidence="1">Nucleus</location>
    </subcellularLocation>
</comment>
<keyword evidence="2" id="KW-0539">Nucleus</keyword>
<keyword evidence="6" id="KW-1185">Reference proteome</keyword>
<dbReference type="CDD" id="cd00130">
    <property type="entry name" value="PAS"/>
    <property type="match status" value="1"/>
</dbReference>